<feature type="compositionally biased region" description="Basic and acidic residues" evidence="1">
    <location>
        <begin position="196"/>
        <end position="211"/>
    </location>
</feature>
<protein>
    <submittedName>
        <fullName evidence="2">Uncharacterized protein</fullName>
    </submittedName>
</protein>
<dbReference type="EMBL" id="HBGD01010659">
    <property type="protein sequence ID" value="CAD9085512.1"/>
    <property type="molecule type" value="Transcribed_RNA"/>
</dbReference>
<feature type="region of interest" description="Disordered" evidence="1">
    <location>
        <begin position="193"/>
        <end position="239"/>
    </location>
</feature>
<name>A0A7S1KUI3_9EUKA</name>
<evidence type="ECO:0000313" key="2">
    <source>
        <dbReference type="EMBL" id="CAD9085512.1"/>
    </source>
</evidence>
<gene>
    <name evidence="2" type="ORF">PCOS0759_LOCUS8766</name>
</gene>
<evidence type="ECO:0000256" key="1">
    <source>
        <dbReference type="SAM" id="MobiDB-lite"/>
    </source>
</evidence>
<sequence>MLNLYALYATKPPQKHHSIVATECMSEMRKFCVDFLAMALEEDNCVTDATENGTSTSAKNKPPTERFPSRVQKKNTGKRKSKDSPAKKSRKKRQRVVEDVSVSHSDTTLNSAKGNAEFEDFEFPQEKYARRLTRQAAAVTAAILSHSAASSPTASSAKETIFVVHPQENTHPQDETTAQQINLQKYQGTIANHKYPHQDSSGKDSNHLHSDADDEEQMEILPKYEPPRRHRSWSRDSSSFRDVMQNFERSLEDAKEQARKRRRLSLEERETHPSVLHLIQEHYTTVPRKSKRKGAPFRAYPVDSTESSERRTASNEIYLPNAPTLYAE</sequence>
<proteinExistence type="predicted"/>
<feature type="compositionally biased region" description="Polar residues" evidence="1">
    <location>
        <begin position="102"/>
        <end position="113"/>
    </location>
</feature>
<reference evidence="2" key="1">
    <citation type="submission" date="2021-01" db="EMBL/GenBank/DDBJ databases">
        <authorList>
            <person name="Corre E."/>
            <person name="Pelletier E."/>
            <person name="Niang G."/>
            <person name="Scheremetjew M."/>
            <person name="Finn R."/>
            <person name="Kale V."/>
            <person name="Holt S."/>
            <person name="Cochrane G."/>
            <person name="Meng A."/>
            <person name="Brown T."/>
            <person name="Cohen L."/>
        </authorList>
    </citation>
    <scope>NUCLEOTIDE SEQUENCE</scope>
    <source>
        <strain evidence="2">WS</strain>
    </source>
</reference>
<feature type="compositionally biased region" description="Polar residues" evidence="1">
    <location>
        <begin position="49"/>
        <end position="59"/>
    </location>
</feature>
<feature type="compositionally biased region" description="Basic residues" evidence="1">
    <location>
        <begin position="71"/>
        <end position="94"/>
    </location>
</feature>
<accession>A0A7S1KUI3</accession>
<feature type="region of interest" description="Disordered" evidence="1">
    <location>
        <begin position="286"/>
        <end position="328"/>
    </location>
</feature>
<dbReference type="AlphaFoldDB" id="A0A7S1KUI3"/>
<organism evidence="2">
    <name type="scientific">Percolomonas cosmopolitus</name>
    <dbReference type="NCBI Taxonomy" id="63605"/>
    <lineage>
        <taxon>Eukaryota</taxon>
        <taxon>Discoba</taxon>
        <taxon>Heterolobosea</taxon>
        <taxon>Tetramitia</taxon>
        <taxon>Eutetramitia</taxon>
        <taxon>Percolomonadidae</taxon>
        <taxon>Percolomonas</taxon>
    </lineage>
</organism>
<feature type="region of interest" description="Disordered" evidence="1">
    <location>
        <begin position="49"/>
        <end position="113"/>
    </location>
</feature>